<dbReference type="Pfam" id="PF00171">
    <property type="entry name" value="Aldedh"/>
    <property type="match status" value="1"/>
</dbReference>
<dbReference type="AlphaFoldDB" id="A0A8J9SK76"/>
<feature type="domain" description="Aldehyde dehydrogenase" evidence="6">
    <location>
        <begin position="86"/>
        <end position="544"/>
    </location>
</feature>
<dbReference type="EC" id="1.2.1.24" evidence="1"/>
<dbReference type="PANTHER" id="PTHR43353">
    <property type="entry name" value="SUCCINATE-SEMIALDEHYDE DEHYDROGENASE, MITOCHONDRIAL"/>
    <property type="match status" value="1"/>
</dbReference>
<dbReference type="InterPro" id="IPR050740">
    <property type="entry name" value="Aldehyde_DH_Superfamily"/>
</dbReference>
<accession>A0A8J9SK76</accession>
<feature type="chain" id="PRO_5035466494" description="Succinate-semialdehyde dehydrogenase, mitochondrial" evidence="5">
    <location>
        <begin position="22"/>
        <end position="588"/>
    </location>
</feature>
<dbReference type="Gene3D" id="3.40.309.10">
    <property type="entry name" value="Aldehyde Dehydrogenase, Chain A, domain 2"/>
    <property type="match status" value="1"/>
</dbReference>
<evidence type="ECO:0000256" key="4">
    <source>
        <dbReference type="ARBA" id="ARBA00030806"/>
    </source>
</evidence>
<name>A0A8J9SK76_PHATR</name>
<gene>
    <name evidence="7" type="ORF">PTTT1_LOCUS54168</name>
</gene>
<dbReference type="PANTHER" id="PTHR43353:SF5">
    <property type="entry name" value="SUCCINATE-SEMIALDEHYDE DEHYDROGENASE, MITOCHONDRIAL"/>
    <property type="match status" value="1"/>
</dbReference>
<dbReference type="PROSITE" id="PS00070">
    <property type="entry name" value="ALDEHYDE_DEHYDR_CYS"/>
    <property type="match status" value="1"/>
</dbReference>
<evidence type="ECO:0000256" key="2">
    <source>
        <dbReference type="ARBA" id="ARBA00019842"/>
    </source>
</evidence>
<sequence>MRFSCRAVASLLLSSCSLILASDGETSASFLDQPPPVIKKPIPWLPVVPNYENLEWKDVTVCCRRSNPSVDTNTCADNVPLIVEPTTIGSMPQFTTDQALEVLKQAKEAWKGGAGVWPQMTYQQRIEAIEHFFVELAASREDIVETLMWEIGKNRKDAESEFDRTLQFARSVIDAIQTDNNFNGTWQEIGNVRALVRRAAIGVILCLGPYNYPLNETYATLIPALLLGNICILKIPTIGGLVHLQTMEAFAKSLPPGTIHFIAGSGRETMPPLMKTGEVDGLAFIGGSRAADDLIHQHPHPHRLKVFLQLEAKNMGIFLKDTFEKKNAAMLGHAMDETLLGTLSYNGQRCTAIKLLFVPSDDAPKFVAMLVDRVSSLVVGLPWDQKDGTFSQITPLPTPQRVEYMRELIDDAVYKGAEIRNENGGNLIGGVDSTLMVPAVLYPVTPNMRIYHEEQFGPIIPVATYDDLETALEFGQSGEYGQQVSVFGSDSDSVASIIDRFSAVYGKVNLNCQCGRSPDTLPFAGRRSSAMGVMSVTDILREFSVPTVISYKEQNGLNDELLQGTQLKSNFLQPVTRTSLSTIRANRE</sequence>
<dbReference type="GO" id="GO:0004777">
    <property type="term" value="F:succinate-semialdehyde dehydrogenase (NAD+) activity"/>
    <property type="evidence" value="ECO:0007669"/>
    <property type="project" value="UniProtKB-EC"/>
</dbReference>
<evidence type="ECO:0000259" key="6">
    <source>
        <dbReference type="Pfam" id="PF00171"/>
    </source>
</evidence>
<dbReference type="InterPro" id="IPR015590">
    <property type="entry name" value="Aldehyde_DH_dom"/>
</dbReference>
<evidence type="ECO:0000256" key="1">
    <source>
        <dbReference type="ARBA" id="ARBA00013051"/>
    </source>
</evidence>
<evidence type="ECO:0000256" key="3">
    <source>
        <dbReference type="ARBA" id="ARBA00023002"/>
    </source>
</evidence>
<dbReference type="EMBL" id="OU594950">
    <property type="protein sequence ID" value="CAG9294282.1"/>
    <property type="molecule type" value="Genomic_DNA"/>
</dbReference>
<dbReference type="InterPro" id="IPR016162">
    <property type="entry name" value="Ald_DH_N"/>
</dbReference>
<feature type="signal peptide" evidence="5">
    <location>
        <begin position="1"/>
        <end position="21"/>
    </location>
</feature>
<dbReference type="Proteomes" id="UP000836788">
    <property type="component" value="Chromosome 9"/>
</dbReference>
<dbReference type="InterPro" id="IPR016163">
    <property type="entry name" value="Ald_DH_C"/>
</dbReference>
<dbReference type="SUPFAM" id="SSF53720">
    <property type="entry name" value="ALDH-like"/>
    <property type="match status" value="1"/>
</dbReference>
<organism evidence="7">
    <name type="scientific">Phaeodactylum tricornutum</name>
    <name type="common">Diatom</name>
    <dbReference type="NCBI Taxonomy" id="2850"/>
    <lineage>
        <taxon>Eukaryota</taxon>
        <taxon>Sar</taxon>
        <taxon>Stramenopiles</taxon>
        <taxon>Ochrophyta</taxon>
        <taxon>Bacillariophyta</taxon>
        <taxon>Bacillariophyceae</taxon>
        <taxon>Bacillariophycidae</taxon>
        <taxon>Naviculales</taxon>
        <taxon>Phaeodactylaceae</taxon>
        <taxon>Phaeodactylum</taxon>
    </lineage>
</organism>
<dbReference type="InterPro" id="IPR016161">
    <property type="entry name" value="Ald_DH/histidinol_DH"/>
</dbReference>
<dbReference type="Gene3D" id="3.40.605.10">
    <property type="entry name" value="Aldehyde Dehydrogenase, Chain A, domain 1"/>
    <property type="match status" value="1"/>
</dbReference>
<proteinExistence type="predicted"/>
<reference evidence="7" key="1">
    <citation type="submission" date="2022-02" db="EMBL/GenBank/DDBJ databases">
        <authorList>
            <person name="Giguere J D."/>
        </authorList>
    </citation>
    <scope>NUCLEOTIDE SEQUENCE</scope>
    <source>
        <strain evidence="7">CCAP 1055/1</strain>
    </source>
</reference>
<dbReference type="InterPro" id="IPR016160">
    <property type="entry name" value="Ald_DH_CS_CYS"/>
</dbReference>
<evidence type="ECO:0000313" key="7">
    <source>
        <dbReference type="EMBL" id="CAG9294282.1"/>
    </source>
</evidence>
<keyword evidence="5" id="KW-0732">Signal</keyword>
<evidence type="ECO:0000256" key="5">
    <source>
        <dbReference type="SAM" id="SignalP"/>
    </source>
</evidence>
<keyword evidence="3" id="KW-0560">Oxidoreductase</keyword>
<protein>
    <recommendedName>
        <fullName evidence="2">Succinate-semialdehyde dehydrogenase, mitochondrial</fullName>
        <ecNumber evidence="1">1.2.1.24</ecNumber>
    </recommendedName>
    <alternativeName>
        <fullName evidence="4">NAD(+)-dependent succinic semialdehyde dehydrogenase</fullName>
    </alternativeName>
</protein>